<name>B8D0W5_HALOH</name>
<dbReference type="GO" id="GO:0006355">
    <property type="term" value="P:regulation of DNA-templated transcription"/>
    <property type="evidence" value="ECO:0007669"/>
    <property type="project" value="InterPro"/>
</dbReference>
<dbReference type="EMBL" id="CP001098">
    <property type="protein sequence ID" value="ACL68934.1"/>
    <property type="molecule type" value="Genomic_DNA"/>
</dbReference>
<dbReference type="HOGENOM" id="CLU_3099476_0_0_9"/>
<proteinExistence type="predicted"/>
<organism evidence="1 2">
    <name type="scientific">Halothermothrix orenii (strain H 168 / OCM 544 / DSM 9562)</name>
    <dbReference type="NCBI Taxonomy" id="373903"/>
    <lineage>
        <taxon>Bacteria</taxon>
        <taxon>Bacillati</taxon>
        <taxon>Bacillota</taxon>
        <taxon>Clostridia</taxon>
        <taxon>Halanaerobiales</taxon>
        <taxon>Halothermotrichaceae</taxon>
        <taxon>Halothermothrix</taxon>
    </lineage>
</organism>
<protein>
    <submittedName>
        <fullName evidence="1">Uncharacterized protein</fullName>
    </submittedName>
</protein>
<dbReference type="Gene3D" id="1.10.1220.10">
    <property type="entry name" value="Met repressor-like"/>
    <property type="match status" value="1"/>
</dbReference>
<evidence type="ECO:0000313" key="1">
    <source>
        <dbReference type="EMBL" id="ACL68934.1"/>
    </source>
</evidence>
<keyword evidence="2" id="KW-1185">Reference proteome</keyword>
<evidence type="ECO:0000313" key="2">
    <source>
        <dbReference type="Proteomes" id="UP000000719"/>
    </source>
</evidence>
<sequence>MFKKKRDKELTEEQRKEIAKKMIEGYKKMAALNKELAEDGLISREADETDG</sequence>
<dbReference type="KEGG" id="hor:Hore_01720"/>
<dbReference type="Proteomes" id="UP000000719">
    <property type="component" value="Chromosome"/>
</dbReference>
<dbReference type="STRING" id="373903.Hore_01720"/>
<dbReference type="AlphaFoldDB" id="B8D0W5"/>
<reference evidence="1 2" key="1">
    <citation type="journal article" date="2009" name="PLoS ONE">
        <title>Genome analysis of the anaerobic thermohalophilic bacterium Halothermothrix orenii.</title>
        <authorList>
            <person name="Mavromatis K."/>
            <person name="Ivanova N."/>
            <person name="Anderson I."/>
            <person name="Lykidis A."/>
            <person name="Hooper S.D."/>
            <person name="Sun H."/>
            <person name="Kunin V."/>
            <person name="Lapidus A."/>
            <person name="Hugenholtz P."/>
            <person name="Patel B."/>
            <person name="Kyrpides N.C."/>
        </authorList>
    </citation>
    <scope>NUCLEOTIDE SEQUENCE [LARGE SCALE GENOMIC DNA]</scope>
    <source>
        <strain evidence="2">H 168 / OCM 544 / DSM 9562</strain>
    </source>
</reference>
<gene>
    <name evidence="1" type="ordered locus">Hore_01720</name>
</gene>
<dbReference type="InterPro" id="IPR013321">
    <property type="entry name" value="Arc_rbn_hlx_hlx"/>
</dbReference>
<dbReference type="RefSeq" id="WP_012635132.1">
    <property type="nucleotide sequence ID" value="NC_011899.1"/>
</dbReference>
<accession>B8D0W5</accession>